<evidence type="ECO:0000256" key="7">
    <source>
        <dbReference type="PIRSR" id="PIRSR006118-2"/>
    </source>
</evidence>
<organism evidence="8 9">
    <name type="scientific">Filimonas lacunae</name>
    <dbReference type="NCBI Taxonomy" id="477680"/>
    <lineage>
        <taxon>Bacteria</taxon>
        <taxon>Pseudomonadati</taxon>
        <taxon>Bacteroidota</taxon>
        <taxon>Chitinophagia</taxon>
        <taxon>Chitinophagales</taxon>
        <taxon>Chitinophagaceae</taxon>
        <taxon>Filimonas</taxon>
    </lineage>
</organism>
<dbReference type="OrthoDB" id="9805604at2"/>
<dbReference type="InterPro" id="IPR050793">
    <property type="entry name" value="CMP-NeuNAc_synthase"/>
</dbReference>
<accession>A0A173ME25</accession>
<dbReference type="SFLD" id="SFLDS00003">
    <property type="entry name" value="Haloacid_Dehalogenase"/>
    <property type="match status" value="1"/>
</dbReference>
<evidence type="ECO:0000256" key="1">
    <source>
        <dbReference type="ARBA" id="ARBA00001946"/>
    </source>
</evidence>
<evidence type="ECO:0000256" key="5">
    <source>
        <dbReference type="ARBA" id="ARBA00022801"/>
    </source>
</evidence>
<feature type="binding site" evidence="7">
    <location>
        <position position="18"/>
    </location>
    <ligand>
        <name>substrate</name>
    </ligand>
</feature>
<evidence type="ECO:0000256" key="2">
    <source>
        <dbReference type="ARBA" id="ARBA00005893"/>
    </source>
</evidence>
<keyword evidence="6 7" id="KW-0460">Magnesium</keyword>
<evidence type="ECO:0000256" key="3">
    <source>
        <dbReference type="ARBA" id="ARBA00011881"/>
    </source>
</evidence>
<evidence type="ECO:0000256" key="6">
    <source>
        <dbReference type="ARBA" id="ARBA00022842"/>
    </source>
</evidence>
<dbReference type="KEGG" id="fln:FLA_1758"/>
<feature type="binding site" evidence="7">
    <location>
        <position position="109"/>
    </location>
    <ligand>
        <name>Mg(2+)</name>
        <dbReference type="ChEBI" id="CHEBI:18420"/>
    </ligand>
</feature>
<gene>
    <name evidence="8" type="ORF">SAMN05421788_108111</name>
</gene>
<dbReference type="RefSeq" id="WP_076381144.1">
    <property type="nucleotide sequence ID" value="NZ_AP017422.1"/>
</dbReference>
<dbReference type="PANTHER" id="PTHR21485">
    <property type="entry name" value="HAD SUPERFAMILY MEMBERS CMAS AND KDSC"/>
    <property type="match status" value="1"/>
</dbReference>
<dbReference type="AlphaFoldDB" id="A0A173ME25"/>
<dbReference type="Proteomes" id="UP000186917">
    <property type="component" value="Unassembled WGS sequence"/>
</dbReference>
<comment type="similarity">
    <text evidence="2">Belongs to the KdsC family.</text>
</comment>
<dbReference type="STRING" id="477680.SAMN05421788_108111"/>
<dbReference type="InterPro" id="IPR023214">
    <property type="entry name" value="HAD_sf"/>
</dbReference>
<dbReference type="Pfam" id="PF00702">
    <property type="entry name" value="Hydrolase"/>
    <property type="match status" value="1"/>
</dbReference>
<dbReference type="SUPFAM" id="SSF56784">
    <property type="entry name" value="HAD-like"/>
    <property type="match status" value="1"/>
</dbReference>
<dbReference type="GO" id="GO:0016788">
    <property type="term" value="F:hydrolase activity, acting on ester bonds"/>
    <property type="evidence" value="ECO:0007669"/>
    <property type="project" value="InterPro"/>
</dbReference>
<dbReference type="Gene3D" id="3.40.50.1000">
    <property type="entry name" value="HAD superfamily/HAD-like"/>
    <property type="match status" value="1"/>
</dbReference>
<feature type="binding site" evidence="7">
    <location>
        <position position="16"/>
    </location>
    <ligand>
        <name>Mg(2+)</name>
        <dbReference type="ChEBI" id="CHEBI:18420"/>
    </ligand>
</feature>
<keyword evidence="9" id="KW-1185">Reference proteome</keyword>
<reference evidence="9" key="1">
    <citation type="submission" date="2017-01" db="EMBL/GenBank/DDBJ databases">
        <authorList>
            <person name="Varghese N."/>
            <person name="Submissions S."/>
        </authorList>
    </citation>
    <scope>NUCLEOTIDE SEQUENCE [LARGE SCALE GENOMIC DNA]</scope>
    <source>
        <strain evidence="9">DSM 21054</strain>
    </source>
</reference>
<dbReference type="InterPro" id="IPR010023">
    <property type="entry name" value="KdsC_fam"/>
</dbReference>
<name>A0A173ME25_9BACT</name>
<dbReference type="GO" id="GO:0046872">
    <property type="term" value="F:metal ion binding"/>
    <property type="evidence" value="ECO:0007669"/>
    <property type="project" value="UniProtKB-KW"/>
</dbReference>
<dbReference type="SFLD" id="SFLDG01136">
    <property type="entry name" value="C1.6:_Phosphoserine_Phosphatas"/>
    <property type="match status" value="1"/>
</dbReference>
<dbReference type="EMBL" id="FTOR01000008">
    <property type="protein sequence ID" value="SIT28731.1"/>
    <property type="molecule type" value="Genomic_DNA"/>
</dbReference>
<evidence type="ECO:0000256" key="4">
    <source>
        <dbReference type="ARBA" id="ARBA00022723"/>
    </source>
</evidence>
<dbReference type="GO" id="GO:0008781">
    <property type="term" value="F:N-acylneuraminate cytidylyltransferase activity"/>
    <property type="evidence" value="ECO:0007669"/>
    <property type="project" value="TreeGrafter"/>
</dbReference>
<comment type="subunit">
    <text evidence="3">Homotetramer.</text>
</comment>
<sequence>MNVLELFKPITTFVFDVDGVLTDGMLLVMPGGLMARRMNIKDGYALQLAIKRGYKVVIISGGNSPEVKERLNNLGITDVFMKVENKLECLQQYMQQHQLKAEELLFMGDDIPDYEVMQLTALPCCPSDAVAEIRSIARYISPLKGGEGCGRDVIEKVLKLRGDWMTDTQIKSQ</sequence>
<evidence type="ECO:0000313" key="9">
    <source>
        <dbReference type="Proteomes" id="UP000186917"/>
    </source>
</evidence>
<dbReference type="PANTHER" id="PTHR21485:SF3">
    <property type="entry name" value="N-ACYLNEURAMINATE CYTIDYLYLTRANSFERASE"/>
    <property type="match status" value="1"/>
</dbReference>
<dbReference type="NCBIfam" id="TIGR01670">
    <property type="entry name" value="KdsC-phosphatas"/>
    <property type="match status" value="1"/>
</dbReference>
<evidence type="ECO:0000313" key="8">
    <source>
        <dbReference type="EMBL" id="SIT28731.1"/>
    </source>
</evidence>
<keyword evidence="4 7" id="KW-0479">Metal-binding</keyword>
<dbReference type="SFLD" id="SFLDG01138">
    <property type="entry name" value="C1.6.2:_Deoxy-d-mannose-octulo"/>
    <property type="match status" value="1"/>
</dbReference>
<protein>
    <submittedName>
        <fullName evidence="8">3-deoxy-D-manno-octulosonate 8-phosphate phosphatase (KDO 8-P phosphatase)</fullName>
    </submittedName>
</protein>
<proteinExistence type="inferred from homology"/>
<keyword evidence="5" id="KW-0378">Hydrolase</keyword>
<dbReference type="InterPro" id="IPR036412">
    <property type="entry name" value="HAD-like_sf"/>
</dbReference>
<comment type="cofactor">
    <cofactor evidence="1 7">
        <name>Mg(2+)</name>
        <dbReference type="ChEBI" id="CHEBI:18420"/>
    </cofactor>
</comment>
<dbReference type="PIRSF" id="PIRSF006118">
    <property type="entry name" value="KDO8-P_Ptase"/>
    <property type="match status" value="1"/>
</dbReference>